<feature type="transmembrane region" description="Helical" evidence="1">
    <location>
        <begin position="156"/>
        <end position="177"/>
    </location>
</feature>
<protein>
    <submittedName>
        <fullName evidence="2">Uncharacterized protein</fullName>
    </submittedName>
</protein>
<reference evidence="2 3" key="1">
    <citation type="journal article" date="2022" name="G3 (Bethesda)">
        <title>Whole-genome sequence and methylome profiling of the almond [Prunus dulcis (Mill.) D.A. Webb] cultivar 'Nonpareil'.</title>
        <authorList>
            <person name="D'Amico-Willman K.M."/>
            <person name="Ouma W.Z."/>
            <person name="Meulia T."/>
            <person name="Sideli G.M."/>
            <person name="Gradziel T.M."/>
            <person name="Fresnedo-Ramirez J."/>
        </authorList>
    </citation>
    <scope>NUCLEOTIDE SEQUENCE [LARGE SCALE GENOMIC DNA]</scope>
    <source>
        <strain evidence="2">Clone GOH B32 T37-40</strain>
    </source>
</reference>
<dbReference type="EMBL" id="JAJFAZ020000003">
    <property type="protein sequence ID" value="KAI5336887.1"/>
    <property type="molecule type" value="Genomic_DNA"/>
</dbReference>
<keyword evidence="3" id="KW-1185">Reference proteome</keyword>
<accession>A0AAD4W7G0</accession>
<gene>
    <name evidence="2" type="ORF">L3X38_016156</name>
</gene>
<keyword evidence="1" id="KW-0812">Transmembrane</keyword>
<name>A0AAD4W7G0_PRUDU</name>
<proteinExistence type="predicted"/>
<comment type="caution">
    <text evidence="2">The sequence shown here is derived from an EMBL/GenBank/DDBJ whole genome shotgun (WGS) entry which is preliminary data.</text>
</comment>
<sequence>MATMRKCPYCSGRRWSAPPSRFGLRHEPIYAFLSGWLGSRGTNSTSSLGFQPFSGESSRWIPSSRSFPFGFRCEPIYASLSGWSRSKDTNSTSSSSFQPFQGSLPGGFPHLDLGSLIAIGRCDDFNLANPWLAQDSVVEGDPIDDHDGLRANHQGLLVLVNFLLNFQGPIPLVVLLMRQMRRLSL</sequence>
<dbReference type="Proteomes" id="UP001054821">
    <property type="component" value="Chromosome 3"/>
</dbReference>
<organism evidence="2 3">
    <name type="scientific">Prunus dulcis</name>
    <name type="common">Almond</name>
    <name type="synonym">Amygdalus dulcis</name>
    <dbReference type="NCBI Taxonomy" id="3755"/>
    <lineage>
        <taxon>Eukaryota</taxon>
        <taxon>Viridiplantae</taxon>
        <taxon>Streptophyta</taxon>
        <taxon>Embryophyta</taxon>
        <taxon>Tracheophyta</taxon>
        <taxon>Spermatophyta</taxon>
        <taxon>Magnoliopsida</taxon>
        <taxon>eudicotyledons</taxon>
        <taxon>Gunneridae</taxon>
        <taxon>Pentapetalae</taxon>
        <taxon>rosids</taxon>
        <taxon>fabids</taxon>
        <taxon>Rosales</taxon>
        <taxon>Rosaceae</taxon>
        <taxon>Amygdaloideae</taxon>
        <taxon>Amygdaleae</taxon>
        <taxon>Prunus</taxon>
    </lineage>
</organism>
<evidence type="ECO:0000313" key="3">
    <source>
        <dbReference type="Proteomes" id="UP001054821"/>
    </source>
</evidence>
<evidence type="ECO:0000313" key="2">
    <source>
        <dbReference type="EMBL" id="KAI5336887.1"/>
    </source>
</evidence>
<evidence type="ECO:0000256" key="1">
    <source>
        <dbReference type="SAM" id="Phobius"/>
    </source>
</evidence>
<keyword evidence="1" id="KW-1133">Transmembrane helix</keyword>
<dbReference type="AlphaFoldDB" id="A0AAD4W7G0"/>
<keyword evidence="1" id="KW-0472">Membrane</keyword>